<evidence type="ECO:0000313" key="2">
    <source>
        <dbReference type="EMBL" id="PKC61863.1"/>
    </source>
</evidence>
<dbReference type="VEuPathDB" id="FungiDB:RhiirA1_538893"/>
<accession>A0A2N0REY0</accession>
<dbReference type="Proteomes" id="UP000232688">
    <property type="component" value="Unassembled WGS sequence"/>
</dbReference>
<protein>
    <recommendedName>
        <fullName evidence="4">F-box domain-containing protein</fullName>
    </recommendedName>
</protein>
<reference evidence="2 3" key="1">
    <citation type="submission" date="2017-10" db="EMBL/GenBank/DDBJ databases">
        <title>Extensive intraspecific genome diversity in a model arbuscular mycorrhizal fungus.</title>
        <authorList>
            <person name="Chen E.C.H."/>
            <person name="Morin E."/>
            <person name="Baudet D."/>
            <person name="Noel J."/>
            <person name="Ndikumana S."/>
            <person name="Charron P."/>
            <person name="St-Onge C."/>
            <person name="Giorgi J."/>
            <person name="Grigoriev I.V."/>
            <person name="Roux C."/>
            <person name="Martin F.M."/>
            <person name="Corradi N."/>
        </authorList>
    </citation>
    <scope>NUCLEOTIDE SEQUENCE [LARGE SCALE GENOMIC DNA]</scope>
    <source>
        <strain evidence="2 3">A1</strain>
    </source>
</reference>
<evidence type="ECO:0000256" key="1">
    <source>
        <dbReference type="SAM" id="MobiDB-lite"/>
    </source>
</evidence>
<comment type="caution">
    <text evidence="2">The sequence shown here is derived from an EMBL/GenBank/DDBJ whole genome shotgun (WGS) entry which is preliminary data.</text>
</comment>
<organism evidence="2 3">
    <name type="scientific">Rhizophagus irregularis</name>
    <dbReference type="NCBI Taxonomy" id="588596"/>
    <lineage>
        <taxon>Eukaryota</taxon>
        <taxon>Fungi</taxon>
        <taxon>Fungi incertae sedis</taxon>
        <taxon>Mucoromycota</taxon>
        <taxon>Glomeromycotina</taxon>
        <taxon>Glomeromycetes</taxon>
        <taxon>Glomerales</taxon>
        <taxon>Glomeraceae</taxon>
        <taxon>Rhizophagus</taxon>
    </lineage>
</organism>
<evidence type="ECO:0000313" key="3">
    <source>
        <dbReference type="Proteomes" id="UP000232688"/>
    </source>
</evidence>
<gene>
    <name evidence="2" type="ORF">RhiirA1_538893</name>
</gene>
<dbReference type="EMBL" id="LLXH01000929">
    <property type="protein sequence ID" value="PKC61863.1"/>
    <property type="molecule type" value="Genomic_DNA"/>
</dbReference>
<feature type="region of interest" description="Disordered" evidence="1">
    <location>
        <begin position="582"/>
        <end position="606"/>
    </location>
</feature>
<dbReference type="VEuPathDB" id="FungiDB:FUN_005174"/>
<dbReference type="VEuPathDB" id="FungiDB:RhiirFUN_007359"/>
<dbReference type="AlphaFoldDB" id="A0A2N0REY0"/>
<name>A0A2N0REY0_9GLOM</name>
<reference evidence="2 3" key="2">
    <citation type="submission" date="2017-10" db="EMBL/GenBank/DDBJ databases">
        <title>Genome analyses suggest a sexual origin of heterokaryosis in a supposedly ancient asexual fungus.</title>
        <authorList>
            <person name="Corradi N."/>
            <person name="Sedzielewska K."/>
            <person name="Noel J."/>
            <person name="Charron P."/>
            <person name="Farinelli L."/>
            <person name="Marton T."/>
            <person name="Kruger M."/>
            <person name="Pelin A."/>
            <person name="Brachmann A."/>
            <person name="Corradi N."/>
        </authorList>
    </citation>
    <scope>NUCLEOTIDE SEQUENCE [LARGE SCALE GENOMIC DNA]</scope>
    <source>
        <strain evidence="2 3">A1</strain>
    </source>
</reference>
<proteinExistence type="predicted"/>
<evidence type="ECO:0008006" key="4">
    <source>
        <dbReference type="Google" id="ProtNLM"/>
    </source>
</evidence>
<feature type="compositionally biased region" description="Low complexity" evidence="1">
    <location>
        <begin position="582"/>
        <end position="600"/>
    </location>
</feature>
<sequence>MACSKFILGNLPELTSNIIQYLWDDIPTLRSCILVNRLWCNTTISLLWKDPFSMKHPKNFHFIEIYLQKLNEKDKTQLNEHGINNNLLNTLFNYSNFIKCLNTQNICFTIVNWIKTNKLFTCSTGVIFLLLIKVFIENGVKLHTFEIEIAYTFHNVNNEYFNSVFELILQNPKFISNIKNLKLHFNEKILNYNFLKCFYSKCNLISSLHFKFSEYESFNNDCMAIENQLLQIINSQKNLKKFFLAYNNPIYSKSSSSYDSFPLYNIINHNNSNNLKIIIFHGINFKNISYIKKAFEQLNVLESIHILYCHILNSNFIQQIIDINKPFKLRSLFMIQNIRFKLFINDELKHKLLVLINNYCEKIKFFDLNIFNIQSSCLVLSLIKNFVQNLNYLSIDVHNYNTLFMHDEENELSTKLLLNLAHILPCRLEYLNLELVINNTINDLKVFLRNSKHIFIKILLFRINILINDILPCIKEYIMKEKRAEYLAIEGYYNNNYLYNYKKDLFTMTDELKEFESYNIKVKKYNCLYIRAYELIDEILQLFLSLEYVSSFKLYAFDPQSAPYRYMLKYVLTCSDYDSKCSSKGSSKGVSQEGSGNNSKEGSESNYKEGLIDGLQAKLSLNGDNKKSKVSEYGKKSAFVLYMSLLHIGGFVSSPKYAEFLHYASTAKLRMHCTMSIKMCD</sequence>